<dbReference type="EMBL" id="AUPZ01000009">
    <property type="protein sequence ID" value="EQB39360.1"/>
    <property type="molecule type" value="Genomic_DNA"/>
</dbReference>
<keyword evidence="3" id="KW-1185">Reference proteome</keyword>
<protein>
    <submittedName>
        <fullName evidence="2">Uncharacterized protein</fullName>
    </submittedName>
</protein>
<sequence>MKLSKIVSKIKKYLEDENLTHTKQEKIEDIIEKLSLKKIQLKQDIKSCDTQLQKEKMQKELEAISTLLKKSKRLIERDNL</sequence>
<comment type="caution">
    <text evidence="2">The sequence shown here is derived from an EMBL/GenBank/DDBJ whole genome shotgun (WGS) entry which is preliminary data.</text>
</comment>
<accession>T0JEC1</accession>
<evidence type="ECO:0000313" key="2">
    <source>
        <dbReference type="EMBL" id="EQB39360.1"/>
    </source>
</evidence>
<gene>
    <name evidence="2" type="ORF">M947_07825</name>
</gene>
<organism evidence="2 3">
    <name type="scientific">Sulfurimonas hongkongensis</name>
    <dbReference type="NCBI Taxonomy" id="1172190"/>
    <lineage>
        <taxon>Bacteria</taxon>
        <taxon>Pseudomonadati</taxon>
        <taxon>Campylobacterota</taxon>
        <taxon>Epsilonproteobacteria</taxon>
        <taxon>Campylobacterales</taxon>
        <taxon>Sulfurimonadaceae</taxon>
        <taxon>Sulfurimonas</taxon>
    </lineage>
</organism>
<dbReference type="eggNOG" id="ENOG5030P8U">
    <property type="taxonomic scope" value="Bacteria"/>
</dbReference>
<dbReference type="STRING" id="1172190.M947_07825"/>
<proteinExistence type="predicted"/>
<dbReference type="RefSeq" id="WP_021287821.1">
    <property type="nucleotide sequence ID" value="NZ_AUPZ01000009.1"/>
</dbReference>
<feature type="coiled-coil region" evidence="1">
    <location>
        <begin position="24"/>
        <end position="74"/>
    </location>
</feature>
<dbReference type="Proteomes" id="UP000015520">
    <property type="component" value="Unassembled WGS sequence"/>
</dbReference>
<dbReference type="AlphaFoldDB" id="T0JEC1"/>
<dbReference type="PATRIC" id="fig|1172190.3.peg.1515"/>
<reference evidence="2 3" key="1">
    <citation type="submission" date="2013-07" db="EMBL/GenBank/DDBJ databases">
        <title>Sulfurimonas hongkongensis AST-10 Genome Sequencing.</title>
        <authorList>
            <person name="Cai L."/>
            <person name="Zhang T."/>
        </authorList>
    </citation>
    <scope>NUCLEOTIDE SEQUENCE [LARGE SCALE GENOMIC DNA]</scope>
    <source>
        <strain evidence="2 3">AST-10</strain>
    </source>
</reference>
<evidence type="ECO:0000256" key="1">
    <source>
        <dbReference type="SAM" id="Coils"/>
    </source>
</evidence>
<name>T0JEC1_9BACT</name>
<evidence type="ECO:0000313" key="3">
    <source>
        <dbReference type="Proteomes" id="UP000015520"/>
    </source>
</evidence>
<keyword evidence="1" id="KW-0175">Coiled coil</keyword>